<evidence type="ECO:0000313" key="3">
    <source>
        <dbReference type="Proteomes" id="UP000662873"/>
    </source>
</evidence>
<sequence length="60" mass="6886">MAKNTGNGFRRGSVDNRTQVQNPKNGNWTKRDTETGRFMDQKQDGEPFKGVAKEVDDRRD</sequence>
<evidence type="ECO:0000313" key="2">
    <source>
        <dbReference type="EMBL" id="BBO23202.1"/>
    </source>
</evidence>
<gene>
    <name evidence="2" type="ORF">NPRO_07970</name>
</gene>
<dbReference type="AlphaFoldDB" id="A0A809RTW7"/>
<protein>
    <submittedName>
        <fullName evidence="2">Uncharacterized protein</fullName>
    </submittedName>
</protein>
<proteinExistence type="predicted"/>
<accession>A0A809RTW7</accession>
<feature type="compositionally biased region" description="Basic and acidic residues" evidence="1">
    <location>
        <begin position="29"/>
        <end position="60"/>
    </location>
</feature>
<evidence type="ECO:0000256" key="1">
    <source>
        <dbReference type="SAM" id="MobiDB-lite"/>
    </source>
</evidence>
<organism evidence="2 3">
    <name type="scientific">Candidatus Nitrosymbiomonas proteolyticus</name>
    <dbReference type="NCBI Taxonomy" id="2608984"/>
    <lineage>
        <taxon>Bacteria</taxon>
        <taxon>Bacillati</taxon>
        <taxon>Armatimonadota</taxon>
        <taxon>Armatimonadota incertae sedis</taxon>
        <taxon>Candidatus Nitrosymbiomonas</taxon>
    </lineage>
</organism>
<dbReference type="KEGG" id="npy:NPRO_07970"/>
<feature type="compositionally biased region" description="Polar residues" evidence="1">
    <location>
        <begin position="15"/>
        <end position="28"/>
    </location>
</feature>
<feature type="region of interest" description="Disordered" evidence="1">
    <location>
        <begin position="1"/>
        <end position="60"/>
    </location>
</feature>
<dbReference type="EMBL" id="AP021858">
    <property type="protein sequence ID" value="BBO23202.1"/>
    <property type="molecule type" value="Genomic_DNA"/>
</dbReference>
<name>A0A809RTW7_9BACT</name>
<dbReference type="Proteomes" id="UP000662873">
    <property type="component" value="Chromosome"/>
</dbReference>
<reference evidence="2" key="1">
    <citation type="journal article" name="DNA Res.">
        <title>The physiological potential of anammox bacteria as revealed by their core genome structure.</title>
        <authorList>
            <person name="Okubo T."/>
            <person name="Toyoda A."/>
            <person name="Fukuhara K."/>
            <person name="Uchiyama I."/>
            <person name="Harigaya Y."/>
            <person name="Kuroiwa M."/>
            <person name="Suzuki T."/>
            <person name="Murakami Y."/>
            <person name="Suwa Y."/>
            <person name="Takami H."/>
        </authorList>
    </citation>
    <scope>NUCLEOTIDE SEQUENCE</scope>
    <source>
        <strain evidence="2">317325-2</strain>
    </source>
</reference>